<proteinExistence type="predicted"/>
<protein>
    <submittedName>
        <fullName evidence="2">Uncharacterized protein</fullName>
    </submittedName>
</protein>
<sequence>MLVLFALIATISAELDLSVELPLHEAEKLTGQDLVEYVRRHQNLFKVKESKEAEERMKYLLDPKYLISPDDKDRKQDDDDEEPPEEFDSRKAWPECADIINTVRDQTKCDPTLNGLFNVQDLVGLCQLHQS</sequence>
<dbReference type="EMBL" id="JOJR01000064">
    <property type="protein sequence ID" value="RCN47326.1"/>
    <property type="molecule type" value="Genomic_DNA"/>
</dbReference>
<reference evidence="2 3" key="1">
    <citation type="submission" date="2014-10" db="EMBL/GenBank/DDBJ databases">
        <title>Draft genome of the hookworm Ancylostoma caninum.</title>
        <authorList>
            <person name="Mitreva M."/>
        </authorList>
    </citation>
    <scope>NUCLEOTIDE SEQUENCE [LARGE SCALE GENOMIC DNA]</scope>
    <source>
        <strain evidence="2 3">Baltimore</strain>
    </source>
</reference>
<dbReference type="OrthoDB" id="5897830at2759"/>
<evidence type="ECO:0000313" key="3">
    <source>
        <dbReference type="Proteomes" id="UP000252519"/>
    </source>
</evidence>
<feature type="region of interest" description="Disordered" evidence="1">
    <location>
        <begin position="67"/>
        <end position="93"/>
    </location>
</feature>
<dbReference type="STRING" id="29170.A0A368GSH0"/>
<organism evidence="2 3">
    <name type="scientific">Ancylostoma caninum</name>
    <name type="common">Dog hookworm</name>
    <dbReference type="NCBI Taxonomy" id="29170"/>
    <lineage>
        <taxon>Eukaryota</taxon>
        <taxon>Metazoa</taxon>
        <taxon>Ecdysozoa</taxon>
        <taxon>Nematoda</taxon>
        <taxon>Chromadorea</taxon>
        <taxon>Rhabditida</taxon>
        <taxon>Rhabditina</taxon>
        <taxon>Rhabditomorpha</taxon>
        <taxon>Strongyloidea</taxon>
        <taxon>Ancylostomatidae</taxon>
        <taxon>Ancylostomatinae</taxon>
        <taxon>Ancylostoma</taxon>
    </lineage>
</organism>
<comment type="caution">
    <text evidence="2">The sequence shown here is derived from an EMBL/GenBank/DDBJ whole genome shotgun (WGS) entry which is preliminary data.</text>
</comment>
<evidence type="ECO:0000313" key="2">
    <source>
        <dbReference type="EMBL" id="RCN47326.1"/>
    </source>
</evidence>
<gene>
    <name evidence="2" type="ORF">ANCCAN_06614</name>
</gene>
<name>A0A368GSH0_ANCCA</name>
<keyword evidence="3" id="KW-1185">Reference proteome</keyword>
<accession>A0A368GSH0</accession>
<dbReference type="Gene3D" id="3.90.70.10">
    <property type="entry name" value="Cysteine proteinases"/>
    <property type="match status" value="1"/>
</dbReference>
<evidence type="ECO:0000256" key="1">
    <source>
        <dbReference type="SAM" id="MobiDB-lite"/>
    </source>
</evidence>
<dbReference type="Proteomes" id="UP000252519">
    <property type="component" value="Unassembled WGS sequence"/>
</dbReference>
<dbReference type="AlphaFoldDB" id="A0A368GSH0"/>